<evidence type="ECO:0000313" key="3">
    <source>
        <dbReference type="EMBL" id="TWT66336.1"/>
    </source>
</evidence>
<accession>A0A5C5XSV5</accession>
<feature type="signal peptide" evidence="2">
    <location>
        <begin position="1"/>
        <end position="23"/>
    </location>
</feature>
<dbReference type="EMBL" id="SJPO01000016">
    <property type="protein sequence ID" value="TWT66336.1"/>
    <property type="molecule type" value="Genomic_DNA"/>
</dbReference>
<sequence length="342" mass="38655" precursor="true">MRQYQYRLLLTLAAAAIAWPAAAETFVPGTGVWLEKCSDDFEDPDWSYTLNLPKSSYEQDERQRSPGGFSNNKLWHEGGKRGTPDVVKRVDTPPGGLLGSTGALMMQTRLSGVPGKLSNEQMQDDLLMKFDRRLGGSIPVSWQPSCTVRVYLPPFDQWENRSGASFGMRADCRGQKPDGDVEPYWPGMFILFRSETSRNVEADYAQITVRANNRGQDARSFEIKESGWITMGMSFTPDGMVHYYAHEGTEDLTAEDHLMSAYAYSWRCQTFNNFFFNVANWDNGRSWSTPWVIDDPKIFVQPPAGQTVENLYRKRGSRQNVASGGSSRSNKTSGWGIFSRRR</sequence>
<dbReference type="OrthoDB" id="242701at2"/>
<evidence type="ECO:0000256" key="2">
    <source>
        <dbReference type="SAM" id="SignalP"/>
    </source>
</evidence>
<feature type="compositionally biased region" description="Basic and acidic residues" evidence="1">
    <location>
        <begin position="74"/>
        <end position="91"/>
    </location>
</feature>
<proteinExistence type="predicted"/>
<feature type="chain" id="PRO_5022892511" evidence="2">
    <location>
        <begin position="24"/>
        <end position="342"/>
    </location>
</feature>
<gene>
    <name evidence="3" type="ORF">Pla123a_47300</name>
</gene>
<reference evidence="3 4" key="1">
    <citation type="submission" date="2019-02" db="EMBL/GenBank/DDBJ databases">
        <title>Deep-cultivation of Planctomycetes and their phenomic and genomic characterization uncovers novel biology.</title>
        <authorList>
            <person name="Wiegand S."/>
            <person name="Jogler M."/>
            <person name="Boedeker C."/>
            <person name="Pinto D."/>
            <person name="Vollmers J."/>
            <person name="Rivas-Marin E."/>
            <person name="Kohn T."/>
            <person name="Peeters S.H."/>
            <person name="Heuer A."/>
            <person name="Rast P."/>
            <person name="Oberbeckmann S."/>
            <person name="Bunk B."/>
            <person name="Jeske O."/>
            <person name="Meyerdierks A."/>
            <person name="Storesund J.E."/>
            <person name="Kallscheuer N."/>
            <person name="Luecker S."/>
            <person name="Lage O.M."/>
            <person name="Pohl T."/>
            <person name="Merkel B.J."/>
            <person name="Hornburger P."/>
            <person name="Mueller R.-W."/>
            <person name="Bruemmer F."/>
            <person name="Labrenz M."/>
            <person name="Spormann A.M."/>
            <person name="Op Den Camp H."/>
            <person name="Overmann J."/>
            <person name="Amann R."/>
            <person name="Jetten M.S.M."/>
            <person name="Mascher T."/>
            <person name="Medema M.H."/>
            <person name="Devos D.P."/>
            <person name="Kaster A.-K."/>
            <person name="Ovreas L."/>
            <person name="Rohde M."/>
            <person name="Galperin M.Y."/>
            <person name="Jogler C."/>
        </authorList>
    </citation>
    <scope>NUCLEOTIDE SEQUENCE [LARGE SCALE GENOMIC DNA]</scope>
    <source>
        <strain evidence="3 4">Pla123a</strain>
    </source>
</reference>
<evidence type="ECO:0000313" key="4">
    <source>
        <dbReference type="Proteomes" id="UP000318478"/>
    </source>
</evidence>
<feature type="region of interest" description="Disordered" evidence="1">
    <location>
        <begin position="316"/>
        <end position="342"/>
    </location>
</feature>
<keyword evidence="4" id="KW-1185">Reference proteome</keyword>
<name>A0A5C5XSV5_9BACT</name>
<protein>
    <submittedName>
        <fullName evidence="3">Uncharacterized protein</fullName>
    </submittedName>
</protein>
<evidence type="ECO:0000256" key="1">
    <source>
        <dbReference type="SAM" id="MobiDB-lite"/>
    </source>
</evidence>
<comment type="caution">
    <text evidence="3">The sequence shown here is derived from an EMBL/GenBank/DDBJ whole genome shotgun (WGS) entry which is preliminary data.</text>
</comment>
<dbReference type="Proteomes" id="UP000318478">
    <property type="component" value="Unassembled WGS sequence"/>
</dbReference>
<organism evidence="3 4">
    <name type="scientific">Posidoniimonas polymericola</name>
    <dbReference type="NCBI Taxonomy" id="2528002"/>
    <lineage>
        <taxon>Bacteria</taxon>
        <taxon>Pseudomonadati</taxon>
        <taxon>Planctomycetota</taxon>
        <taxon>Planctomycetia</taxon>
        <taxon>Pirellulales</taxon>
        <taxon>Lacipirellulaceae</taxon>
        <taxon>Posidoniimonas</taxon>
    </lineage>
</organism>
<dbReference type="RefSeq" id="WP_146591576.1">
    <property type="nucleotide sequence ID" value="NZ_SJPO01000016.1"/>
</dbReference>
<feature type="compositionally biased region" description="Polar residues" evidence="1">
    <location>
        <begin position="318"/>
        <end position="333"/>
    </location>
</feature>
<feature type="region of interest" description="Disordered" evidence="1">
    <location>
        <begin position="57"/>
        <end position="98"/>
    </location>
</feature>
<dbReference type="AlphaFoldDB" id="A0A5C5XSV5"/>
<keyword evidence="2" id="KW-0732">Signal</keyword>